<dbReference type="Gene3D" id="2.40.33.10">
    <property type="entry name" value="PK beta-barrel domain-like"/>
    <property type="match status" value="1"/>
</dbReference>
<accession>A0A9P0MR38</accession>
<evidence type="ECO:0000256" key="9">
    <source>
        <dbReference type="ARBA" id="ARBA00022777"/>
    </source>
</evidence>
<evidence type="ECO:0000256" key="8">
    <source>
        <dbReference type="ARBA" id="ARBA00022741"/>
    </source>
</evidence>
<dbReference type="InterPro" id="IPR018209">
    <property type="entry name" value="Pyrv_Knase_AS"/>
</dbReference>
<name>A0A9P0MR38_NEZVI</name>
<evidence type="ECO:0000256" key="12">
    <source>
        <dbReference type="ARBA" id="ARBA00022958"/>
    </source>
</evidence>
<gene>
    <name evidence="20" type="ORF">NEZAVI_LOCUS10826</name>
</gene>
<keyword evidence="6 17" id="KW-0808">Transferase</keyword>
<evidence type="ECO:0000256" key="13">
    <source>
        <dbReference type="ARBA" id="ARBA00023152"/>
    </source>
</evidence>
<dbReference type="Pfam" id="PF02887">
    <property type="entry name" value="PK_C"/>
    <property type="match status" value="1"/>
</dbReference>
<evidence type="ECO:0000256" key="16">
    <source>
        <dbReference type="ARBA" id="ARBA00058419"/>
    </source>
</evidence>
<dbReference type="OrthoDB" id="108365at2759"/>
<dbReference type="InterPro" id="IPR040442">
    <property type="entry name" value="Pyrv_kinase-like_dom_sf"/>
</dbReference>
<comment type="cofactor">
    <cofactor evidence="2">
        <name>K(+)</name>
        <dbReference type="ChEBI" id="CHEBI:29103"/>
    </cofactor>
</comment>
<evidence type="ECO:0000256" key="2">
    <source>
        <dbReference type="ARBA" id="ARBA00001958"/>
    </source>
</evidence>
<dbReference type="NCBIfam" id="TIGR01064">
    <property type="entry name" value="pyruv_kin"/>
    <property type="match status" value="1"/>
</dbReference>
<feature type="domain" description="Pyruvate kinase barrel" evidence="18">
    <location>
        <begin position="50"/>
        <end position="382"/>
    </location>
</feature>
<dbReference type="PANTHER" id="PTHR11817">
    <property type="entry name" value="PYRUVATE KINASE"/>
    <property type="match status" value="1"/>
</dbReference>
<keyword evidence="11 17" id="KW-0460">Magnesium</keyword>
<dbReference type="GO" id="GO:0004743">
    <property type="term" value="F:pyruvate kinase activity"/>
    <property type="evidence" value="ECO:0007669"/>
    <property type="project" value="UniProtKB-EC"/>
</dbReference>
<evidence type="ECO:0000256" key="1">
    <source>
        <dbReference type="ARBA" id="ARBA00001946"/>
    </source>
</evidence>
<keyword evidence="14" id="KW-0670">Pyruvate</keyword>
<comment type="pathway">
    <text evidence="3 17">Carbohydrate degradation; glycolysis; pyruvate from D-glyceraldehyde 3-phosphate: step 5/5.</text>
</comment>
<comment type="function">
    <text evidence="16">Pyruvate kinase that catalyzes the conversion of phosphoenolpyruvate to pyruvate with the synthesis of ATP, and which plays a key role in glycolysis.</text>
</comment>
<keyword evidence="10" id="KW-0067">ATP-binding</keyword>
<dbReference type="EMBL" id="OV725081">
    <property type="protein sequence ID" value="CAH1401889.1"/>
    <property type="molecule type" value="Genomic_DNA"/>
</dbReference>
<evidence type="ECO:0000256" key="3">
    <source>
        <dbReference type="ARBA" id="ARBA00004997"/>
    </source>
</evidence>
<dbReference type="InterPro" id="IPR011037">
    <property type="entry name" value="Pyrv_Knase-like_insert_dom_sf"/>
</dbReference>
<dbReference type="FunFam" id="2.40.33.10:FF:000001">
    <property type="entry name" value="Pyruvate kinase"/>
    <property type="match status" value="1"/>
</dbReference>
<evidence type="ECO:0000313" key="21">
    <source>
        <dbReference type="Proteomes" id="UP001152798"/>
    </source>
</evidence>
<evidence type="ECO:0000256" key="14">
    <source>
        <dbReference type="ARBA" id="ARBA00023317"/>
    </source>
</evidence>
<sequence>MTWVTSEEIEHLKMSVNVSSPRERLRTSLAPSALEHVSSLDIDSDVNSIRFSSIICTIGPASRDVSVLENMIDVGMNIARLNFSHGTHEYHAETIANVREANENYNSKHPTKHQVAIALDTKGPEIRTGLLEGGPSAEVELKKGETIRLTTEPQFSSKGTASELFVDYPNMPKVVQPGNLIYIDDGLISLRVKQIGPTTIVCNIENGGMLGSKKGVNLPGINVDLPHISEKDRADLKFGVEQGVDMVFASFIRSAAAIKEIRSVLGEEGKKIMIISKIENHEGVKKLDEIIEASDGIMVARGDLGIEIPTEKVFLAQKCMIAKCNLAGKPVICATQMLESMIKKPRPTRAESSDVANAILDGADCVMLSGETAKGDYPLECVKTMANICKEAETVVWHKQLFEDLVSLSPTPMDATQSIAVAAVEASAKSLANAIIVITTTGRSAYQIAKYRPRCPIIAVTRHQQVARQCHLFRAVLPVYYDKPVENDWLKDIDARIIYALTVGEQHGFIKTNDVVVVVTGWKRGAGHTNTLRLITVPEKLDGNSAFAQYQ</sequence>
<dbReference type="Pfam" id="PF00224">
    <property type="entry name" value="PK"/>
    <property type="match status" value="1"/>
</dbReference>
<organism evidence="20 21">
    <name type="scientific">Nezara viridula</name>
    <name type="common">Southern green stink bug</name>
    <name type="synonym">Cimex viridulus</name>
    <dbReference type="NCBI Taxonomy" id="85310"/>
    <lineage>
        <taxon>Eukaryota</taxon>
        <taxon>Metazoa</taxon>
        <taxon>Ecdysozoa</taxon>
        <taxon>Arthropoda</taxon>
        <taxon>Hexapoda</taxon>
        <taxon>Insecta</taxon>
        <taxon>Pterygota</taxon>
        <taxon>Neoptera</taxon>
        <taxon>Paraneoptera</taxon>
        <taxon>Hemiptera</taxon>
        <taxon>Heteroptera</taxon>
        <taxon>Panheteroptera</taxon>
        <taxon>Pentatomomorpha</taxon>
        <taxon>Pentatomoidea</taxon>
        <taxon>Pentatomidae</taxon>
        <taxon>Pentatominae</taxon>
        <taxon>Nezara</taxon>
    </lineage>
</organism>
<comment type="catalytic activity">
    <reaction evidence="15">
        <text>pyruvate + ATP = phosphoenolpyruvate + ADP + H(+)</text>
        <dbReference type="Rhea" id="RHEA:18157"/>
        <dbReference type="ChEBI" id="CHEBI:15361"/>
        <dbReference type="ChEBI" id="CHEBI:15378"/>
        <dbReference type="ChEBI" id="CHEBI:30616"/>
        <dbReference type="ChEBI" id="CHEBI:58702"/>
        <dbReference type="ChEBI" id="CHEBI:456216"/>
        <dbReference type="EC" id="2.7.1.40"/>
    </reaction>
    <physiologicalReaction direction="right-to-left" evidence="15">
        <dbReference type="Rhea" id="RHEA:18159"/>
    </physiologicalReaction>
</comment>
<dbReference type="InterPro" id="IPR015813">
    <property type="entry name" value="Pyrv/PenolPyrv_kinase-like_dom"/>
</dbReference>
<dbReference type="PROSITE" id="PS00110">
    <property type="entry name" value="PYRUVATE_KINASE"/>
    <property type="match status" value="1"/>
</dbReference>
<evidence type="ECO:0000256" key="7">
    <source>
        <dbReference type="ARBA" id="ARBA00022723"/>
    </source>
</evidence>
<dbReference type="InterPro" id="IPR015793">
    <property type="entry name" value="Pyrv_Knase_brl"/>
</dbReference>
<dbReference type="Gene3D" id="3.20.20.60">
    <property type="entry name" value="Phosphoenolpyruvate-binding domains"/>
    <property type="match status" value="1"/>
</dbReference>
<dbReference type="GO" id="GO:0000287">
    <property type="term" value="F:magnesium ion binding"/>
    <property type="evidence" value="ECO:0007669"/>
    <property type="project" value="InterPro"/>
</dbReference>
<keyword evidence="9 17" id="KW-0418">Kinase</keyword>
<dbReference type="Proteomes" id="UP001152798">
    <property type="component" value="Chromosome 5"/>
</dbReference>
<comment type="similarity">
    <text evidence="4 17">Belongs to the pyruvate kinase family.</text>
</comment>
<evidence type="ECO:0000313" key="20">
    <source>
        <dbReference type="EMBL" id="CAH1401889.1"/>
    </source>
</evidence>
<dbReference type="GO" id="GO:0016301">
    <property type="term" value="F:kinase activity"/>
    <property type="evidence" value="ECO:0007669"/>
    <property type="project" value="UniProtKB-KW"/>
</dbReference>
<dbReference type="InterPro" id="IPR015795">
    <property type="entry name" value="Pyrv_Knase_C"/>
</dbReference>
<reference evidence="20" key="1">
    <citation type="submission" date="2022-01" db="EMBL/GenBank/DDBJ databases">
        <authorList>
            <person name="King R."/>
        </authorList>
    </citation>
    <scope>NUCLEOTIDE SEQUENCE</scope>
</reference>
<evidence type="ECO:0000256" key="11">
    <source>
        <dbReference type="ARBA" id="ARBA00022842"/>
    </source>
</evidence>
<keyword evidence="12" id="KW-0630">Potassium</keyword>
<proteinExistence type="inferred from homology"/>
<dbReference type="SUPFAM" id="SSF50800">
    <property type="entry name" value="PK beta-barrel domain-like"/>
    <property type="match status" value="1"/>
</dbReference>
<keyword evidence="8" id="KW-0547">Nucleotide-binding</keyword>
<evidence type="ECO:0000256" key="10">
    <source>
        <dbReference type="ARBA" id="ARBA00022840"/>
    </source>
</evidence>
<dbReference type="SUPFAM" id="SSF52935">
    <property type="entry name" value="PK C-terminal domain-like"/>
    <property type="match status" value="1"/>
</dbReference>
<evidence type="ECO:0000256" key="6">
    <source>
        <dbReference type="ARBA" id="ARBA00022679"/>
    </source>
</evidence>
<dbReference type="NCBIfam" id="NF004978">
    <property type="entry name" value="PRK06354.1"/>
    <property type="match status" value="1"/>
</dbReference>
<dbReference type="InterPro" id="IPR036918">
    <property type="entry name" value="Pyrv_Knase_C_sf"/>
</dbReference>
<dbReference type="InterPro" id="IPR001697">
    <property type="entry name" value="Pyr_Knase"/>
</dbReference>
<dbReference type="InterPro" id="IPR015806">
    <property type="entry name" value="Pyrv_Knase_insert_dom_sf"/>
</dbReference>
<keyword evidence="21" id="KW-1185">Reference proteome</keyword>
<keyword evidence="7" id="KW-0479">Metal-binding</keyword>
<evidence type="ECO:0000259" key="19">
    <source>
        <dbReference type="Pfam" id="PF02887"/>
    </source>
</evidence>
<evidence type="ECO:0000256" key="5">
    <source>
        <dbReference type="ARBA" id="ARBA00011881"/>
    </source>
</evidence>
<dbReference type="PRINTS" id="PR01050">
    <property type="entry name" value="PYRUVTKNASE"/>
</dbReference>
<dbReference type="Gene3D" id="3.40.1380.20">
    <property type="entry name" value="Pyruvate kinase, C-terminal domain"/>
    <property type="match status" value="1"/>
</dbReference>
<dbReference type="AlphaFoldDB" id="A0A9P0MR38"/>
<evidence type="ECO:0000256" key="17">
    <source>
        <dbReference type="RuleBase" id="RU000504"/>
    </source>
</evidence>
<comment type="subunit">
    <text evidence="5">Homotetramer.</text>
</comment>
<protein>
    <recommendedName>
        <fullName evidence="17">Pyruvate kinase</fullName>
        <ecNumber evidence="17">2.7.1.40</ecNumber>
    </recommendedName>
</protein>
<feature type="domain" description="Pyruvate kinase C-terminal" evidence="19">
    <location>
        <begin position="418"/>
        <end position="534"/>
    </location>
</feature>
<comment type="cofactor">
    <cofactor evidence="1">
        <name>Mg(2+)</name>
        <dbReference type="ChEBI" id="CHEBI:18420"/>
    </cofactor>
</comment>
<dbReference type="NCBIfam" id="NF004491">
    <property type="entry name" value="PRK05826.1"/>
    <property type="match status" value="1"/>
</dbReference>
<dbReference type="CDD" id="cd00288">
    <property type="entry name" value="Pyruvate_Kinase"/>
    <property type="match status" value="1"/>
</dbReference>
<dbReference type="FunFam" id="3.40.1380.20:FF:000001">
    <property type="entry name" value="Pyruvate kinase"/>
    <property type="match status" value="1"/>
</dbReference>
<dbReference type="FunFam" id="3.20.20.60:FF:000025">
    <property type="entry name" value="Pyruvate kinase"/>
    <property type="match status" value="1"/>
</dbReference>
<evidence type="ECO:0000256" key="15">
    <source>
        <dbReference type="ARBA" id="ARBA00048967"/>
    </source>
</evidence>
<dbReference type="EC" id="2.7.1.40" evidence="17"/>
<dbReference type="GO" id="GO:0005524">
    <property type="term" value="F:ATP binding"/>
    <property type="evidence" value="ECO:0007669"/>
    <property type="project" value="UniProtKB-KW"/>
</dbReference>
<evidence type="ECO:0000259" key="18">
    <source>
        <dbReference type="Pfam" id="PF00224"/>
    </source>
</evidence>
<dbReference type="GO" id="GO:0030955">
    <property type="term" value="F:potassium ion binding"/>
    <property type="evidence" value="ECO:0007669"/>
    <property type="project" value="InterPro"/>
</dbReference>
<keyword evidence="13 17" id="KW-0324">Glycolysis</keyword>
<evidence type="ECO:0000256" key="4">
    <source>
        <dbReference type="ARBA" id="ARBA00008663"/>
    </source>
</evidence>
<dbReference type="SUPFAM" id="SSF51621">
    <property type="entry name" value="Phosphoenolpyruvate/pyruvate domain"/>
    <property type="match status" value="1"/>
</dbReference>